<dbReference type="Proteomes" id="UP000466966">
    <property type="component" value="Unassembled WGS sequence"/>
</dbReference>
<dbReference type="PANTHER" id="PTHR42951">
    <property type="entry name" value="METALLO-BETA-LACTAMASE DOMAIN-CONTAINING"/>
    <property type="match status" value="1"/>
</dbReference>
<comment type="caution">
    <text evidence="3">The sequence shown here is derived from an EMBL/GenBank/DDBJ whole genome shotgun (WGS) entry which is preliminary data.</text>
</comment>
<accession>A0A844Z0B3</accession>
<evidence type="ECO:0000256" key="1">
    <source>
        <dbReference type="SAM" id="SignalP"/>
    </source>
</evidence>
<reference evidence="3 4" key="1">
    <citation type="submission" date="2019-12" db="EMBL/GenBank/DDBJ databases">
        <title>Genomic-based taxomic classification of the family Erythrobacteraceae.</title>
        <authorList>
            <person name="Xu L."/>
        </authorList>
    </citation>
    <scope>NUCLEOTIDE SEQUENCE [LARGE SCALE GENOMIC DNA]</scope>
    <source>
        <strain evidence="3 4">M0322</strain>
    </source>
</reference>
<dbReference type="EMBL" id="WTYV01000008">
    <property type="protein sequence ID" value="MXO73249.1"/>
    <property type="molecule type" value="Genomic_DNA"/>
</dbReference>
<dbReference type="PANTHER" id="PTHR42951:SF20">
    <property type="entry name" value="BETA LACTAMASE"/>
    <property type="match status" value="1"/>
</dbReference>
<sequence>MAGRFKRLMAVALVSSMMPAAPPVLAQDQAAQAPAATAQQVVAAAVAALGGAEKLAAIRTITAHGYAQYAYMWGGGRIDGSDHAPGKYLAANDLTRTYDLENDRFRMRERRNMLFPFLAQFGHSFALNDMRLDGAVAFDMQGDNAVRQAVRTEGALLNDGVHMRRMWMLNNPAVLLRRMQAAGTRLSAPYMDGDNTVIEITLAEGDRLSAGFAPDGKPAFVRWGNWHANLGQVQFTTWFSGWVAWDGQGGLLLPLGYETRLDWRNIDYFKMYVDAYTVNTPIEGLAAPAAVRDAPVPPDNATRPLTHVAIGRGLWRLSTGTTVVEFADHLVLFELGVNPDAARSVLAYARNLAPGKPIRYLVASHNHFDHAAGVRQAVAEGITIIQRPSTLQQLREMAERPAPDYPDDLARNPQPFRSITMDEHLRLQDATRTLDLYWGRNNGHMADVVFGYVPEARLMMEGDMVSAAYQWAHWPDAFRDTIAHYGLEVDVVSPAHTMAEVSPDVMTHAQVEELLSGGVARARQHCAQRLEQGIYWPGCPIQSKYY</sequence>
<dbReference type="Gene3D" id="3.60.15.10">
    <property type="entry name" value="Ribonuclease Z/Hydroxyacylglutathione hydrolase-like"/>
    <property type="match status" value="1"/>
</dbReference>
<feature type="chain" id="PRO_5032524088" evidence="1">
    <location>
        <begin position="27"/>
        <end position="546"/>
    </location>
</feature>
<dbReference type="RefSeq" id="WP_160773177.1">
    <property type="nucleotide sequence ID" value="NZ_WTYV01000008.1"/>
</dbReference>
<keyword evidence="3" id="KW-0378">Hydrolase</keyword>
<dbReference type="InterPro" id="IPR036866">
    <property type="entry name" value="RibonucZ/Hydroxyglut_hydro"/>
</dbReference>
<dbReference type="OrthoDB" id="420651at2"/>
<evidence type="ECO:0000313" key="4">
    <source>
        <dbReference type="Proteomes" id="UP000466966"/>
    </source>
</evidence>
<proteinExistence type="predicted"/>
<name>A0A844Z0B3_9SPHN</name>
<organism evidence="3 4">
    <name type="scientific">Alteraurantiacibacter buctensis</name>
    <dbReference type="NCBI Taxonomy" id="1503981"/>
    <lineage>
        <taxon>Bacteria</taxon>
        <taxon>Pseudomonadati</taxon>
        <taxon>Pseudomonadota</taxon>
        <taxon>Alphaproteobacteria</taxon>
        <taxon>Sphingomonadales</taxon>
        <taxon>Erythrobacteraceae</taxon>
        <taxon>Alteraurantiacibacter</taxon>
    </lineage>
</organism>
<feature type="signal peptide" evidence="1">
    <location>
        <begin position="1"/>
        <end position="26"/>
    </location>
</feature>
<dbReference type="GO" id="GO:0016787">
    <property type="term" value="F:hydrolase activity"/>
    <property type="evidence" value="ECO:0007669"/>
    <property type="project" value="UniProtKB-KW"/>
</dbReference>
<evidence type="ECO:0000313" key="3">
    <source>
        <dbReference type="EMBL" id="MXO73249.1"/>
    </source>
</evidence>
<keyword evidence="4" id="KW-1185">Reference proteome</keyword>
<gene>
    <name evidence="3" type="ORF">GRI99_16595</name>
</gene>
<dbReference type="AlphaFoldDB" id="A0A844Z0B3"/>
<dbReference type="SUPFAM" id="SSF56281">
    <property type="entry name" value="Metallo-hydrolase/oxidoreductase"/>
    <property type="match status" value="1"/>
</dbReference>
<keyword evidence="1" id="KW-0732">Signal</keyword>
<dbReference type="InterPro" id="IPR001279">
    <property type="entry name" value="Metallo-B-lactamas"/>
</dbReference>
<dbReference type="InterPro" id="IPR050855">
    <property type="entry name" value="NDM-1-like"/>
</dbReference>
<dbReference type="SMART" id="SM00849">
    <property type="entry name" value="Lactamase_B"/>
    <property type="match status" value="1"/>
</dbReference>
<feature type="domain" description="Metallo-beta-lactamase" evidence="2">
    <location>
        <begin position="318"/>
        <end position="496"/>
    </location>
</feature>
<protein>
    <submittedName>
        <fullName evidence="3">MBL fold metallo-hydrolase</fullName>
    </submittedName>
</protein>
<dbReference type="Pfam" id="PF00753">
    <property type="entry name" value="Lactamase_B"/>
    <property type="match status" value="1"/>
</dbReference>
<evidence type="ECO:0000259" key="2">
    <source>
        <dbReference type="SMART" id="SM00849"/>
    </source>
</evidence>